<dbReference type="SUPFAM" id="SSF49723">
    <property type="entry name" value="Lipase/lipooxygenase domain (PLAT/LH2 domain)"/>
    <property type="match status" value="1"/>
</dbReference>
<evidence type="ECO:0000313" key="10">
    <source>
        <dbReference type="EMBL" id="CAG6617665.1"/>
    </source>
</evidence>
<dbReference type="Pfam" id="PF03455">
    <property type="entry name" value="dDENN"/>
    <property type="match status" value="1"/>
</dbReference>
<dbReference type="EMBL" id="HBUF01340886">
    <property type="protein sequence ID" value="CAG6703217.1"/>
    <property type="molecule type" value="Transcribed_RNA"/>
</dbReference>
<name>A0A8D8PXI4_9HEMI</name>
<sequence length="1482" mass="170134">MSLKKNSHVLVHDESTACRLVDYFVISGLDIDSGLEPNNNNDGESLHCAPLEQSYQCKVLQHYPENVTSNPFDCNAVCMLSLPNGLQFKTQKHYHEPKFHSFIITKENGERYYGSSLILFEEVNNKKICSAMQILQSMHITELSSGTGTGDSMHKKQKFTQLDHNTQSLPRHFKLSSQQNKSCLSYYDFTKDSLYVCKSIALISQHAYVQAPCQFLHSLYNLWQSQSDLSIESYVFYMLYEVTMPGPATSLSFICYPNITSYLVSPGLEHELPHFDFPIRQVFMLMGVDVFIQLFTCVLLEKQILICSSDYQKLMLVAESLCCLLFPFKWPHVYVPILPSSMYHFLDAPVPYIMGLHSKESRVNIPSEFSLCFVDLDTKSVQFPEDFPSIPQKSDIMSDVYHLLNKYNVHIPNYADACLKYKPSHDVMSSSCSGALPRSRKHSWSNDLEEDTESDSLLSSSDTLRRLYIERGILMTPDSSISKGNYHETFEQTRHHGPDNFVSKSRNSLNALETSELDRDDGLSSFNSIEDRFDANLSEKEYYCKEIKFNIAIREMFLRRLVHLFANFEKFVIQNTQDKEEWLNNRDSMQNFDKTSFLSDQSKYAIPFLSLFLETQMFATFIDNKIASSWGEVDTNLNLFESRIKKYNKIQSSDVYFSSTSHEMISLISDFQLLLEKRLAKVNRELGKPKEILSNYVTRSSMGTFPTLDLVALNQEASNRAKTNTWSLKRSEKYLLDDISLYKKPFSNEANPLGSKLSNVRLSIAQAEQKISQDSSIMPQSNWNFVEKLLKDCKSRTKKMLVEKLGNEALELGHKEESNENSLVEENTLIAGLCDILEKIWSHGLQHKQGKSALWSHLSIFMELEVQSGTSPNMIANSVTTVLGRSPKMDRKLKAMAAHSPKKERVAKSPCYEKPPLPKRDHIMTSSFSERSHTAPNEKRMTTSLYEKPPPSPTDRSITSSMYKAMTSSLERNKTKSPDRSGGTERNSRRMMRRSSETRSHSETRILNDSSEEESPQLPPLPTDLSYDVKNIQSMTEIKTPIGFARAWVRLSLERKLLSKHFKTLLSNGPVLKLLYKRYAFLRCEEEKEQFLYHLLTLNAVDYNCFTNTFVNTNMTYRVLIAPSKRSSTFTSANCWISIAGNLGETKKIPIPRNTLEFIYHSKNVGQLTTLRIGHDNTGLNSKWLIEYILVRNEISGSSYKFHCGKWLGKGIDDDSIERLLIGEKLKDKSGGEDSYASTPKTPRLRSPSVQPVTRLELMGDIETMLGECINTIVKYFHRSFKDSPQHSLTVLLLGESGLVFCMEQIFLYGFKSSRLFSRNLNIWDLFIKIYQEIKSEKRTSQSYEDLTRDGNTIVDLYDEDHSRSSQLFESKLHKSETKTYFVNLIQIIEETDSLTSLGRDGRFQLFIILSVKDHMLYNILTCVVTPSISVQDMYDDKCFFKNSYHLDLILNMIHNLNTYKFSLENSLTHGINYNKIMSHRT</sequence>
<evidence type="ECO:0000256" key="2">
    <source>
        <dbReference type="ARBA" id="ARBA00006664"/>
    </source>
</evidence>
<feature type="domain" description="PLAT" evidence="7">
    <location>
        <begin position="1115"/>
        <end position="1222"/>
    </location>
</feature>
<evidence type="ECO:0000256" key="3">
    <source>
        <dbReference type="ARBA" id="ARBA00022737"/>
    </source>
</evidence>
<dbReference type="InterPro" id="IPR043153">
    <property type="entry name" value="DENN_C"/>
</dbReference>
<dbReference type="EMBL" id="HBUF01223612">
    <property type="protein sequence ID" value="CAG6670545.1"/>
    <property type="molecule type" value="Transcribed_RNA"/>
</dbReference>
<dbReference type="EMBL" id="HBUF01039520">
    <property type="protein sequence ID" value="CAG6617663.1"/>
    <property type="molecule type" value="Transcribed_RNA"/>
</dbReference>
<dbReference type="SUPFAM" id="SSF140741">
    <property type="entry name" value="RUN domain-like"/>
    <property type="match status" value="2"/>
</dbReference>
<feature type="compositionally biased region" description="Polar residues" evidence="6">
    <location>
        <begin position="954"/>
        <end position="970"/>
    </location>
</feature>
<dbReference type="PROSITE" id="PS50095">
    <property type="entry name" value="PLAT"/>
    <property type="match status" value="1"/>
</dbReference>
<dbReference type="GO" id="GO:0005085">
    <property type="term" value="F:guanyl-nucleotide exchange factor activity"/>
    <property type="evidence" value="ECO:0007669"/>
    <property type="project" value="InterPro"/>
</dbReference>
<evidence type="ECO:0000256" key="1">
    <source>
        <dbReference type="ARBA" id="ARBA00004370"/>
    </source>
</evidence>
<dbReference type="InterPro" id="IPR005113">
    <property type="entry name" value="uDENN_dom"/>
</dbReference>
<dbReference type="InterPro" id="IPR004012">
    <property type="entry name" value="Run_dom"/>
</dbReference>
<dbReference type="EMBL" id="HBUF01564687">
    <property type="protein sequence ID" value="CAG6763982.1"/>
    <property type="molecule type" value="Transcribed_RNA"/>
</dbReference>
<dbReference type="Gene3D" id="1.20.58.900">
    <property type="match status" value="3"/>
</dbReference>
<dbReference type="InterPro" id="IPR036392">
    <property type="entry name" value="PLAT/LH2_dom_sf"/>
</dbReference>
<feature type="domain" description="RUN" evidence="9">
    <location>
        <begin position="824"/>
        <end position="1113"/>
    </location>
</feature>
<feature type="region of interest" description="Disordered" evidence="6">
    <location>
        <begin position="432"/>
        <end position="452"/>
    </location>
</feature>
<dbReference type="InterPro" id="IPR001024">
    <property type="entry name" value="PLAT/LH2_dom"/>
</dbReference>
<dbReference type="EMBL" id="HBUF01039522">
    <property type="protein sequence ID" value="CAG6617667.1"/>
    <property type="molecule type" value="Transcribed_RNA"/>
</dbReference>
<reference evidence="10" key="1">
    <citation type="submission" date="2021-05" db="EMBL/GenBank/DDBJ databases">
        <authorList>
            <person name="Alioto T."/>
            <person name="Alioto T."/>
            <person name="Gomez Garrido J."/>
        </authorList>
    </citation>
    <scope>NUCLEOTIDE SEQUENCE</scope>
</reference>
<dbReference type="InterPro" id="IPR037516">
    <property type="entry name" value="Tripartite_DENN"/>
</dbReference>
<evidence type="ECO:0000259" key="8">
    <source>
        <dbReference type="PROSITE" id="PS50211"/>
    </source>
</evidence>
<protein>
    <submittedName>
        <fullName evidence="10">DENN domain-containing protein 5B</fullName>
    </submittedName>
</protein>
<feature type="region of interest" description="Disordered" evidence="6">
    <location>
        <begin position="897"/>
        <end position="1023"/>
    </location>
</feature>
<dbReference type="EMBL" id="HBUF01340884">
    <property type="protein sequence ID" value="CAG6703213.1"/>
    <property type="molecule type" value="Transcribed_RNA"/>
</dbReference>
<proteinExistence type="inferred from homology"/>
<dbReference type="PANTHER" id="PTHR46070:SF1">
    <property type="entry name" value="PINSTRIPE, ISOFORM A"/>
    <property type="match status" value="1"/>
</dbReference>
<dbReference type="SMART" id="SM00799">
    <property type="entry name" value="DENN"/>
    <property type="match status" value="1"/>
</dbReference>
<keyword evidence="3" id="KW-0677">Repeat</keyword>
<dbReference type="GO" id="GO:0031267">
    <property type="term" value="F:small GTPase binding"/>
    <property type="evidence" value="ECO:0007669"/>
    <property type="project" value="InterPro"/>
</dbReference>
<feature type="compositionally biased region" description="Basic and acidic residues" evidence="6">
    <location>
        <begin position="930"/>
        <end position="941"/>
    </location>
</feature>
<evidence type="ECO:0000256" key="4">
    <source>
        <dbReference type="ARBA" id="ARBA00023136"/>
    </source>
</evidence>
<dbReference type="InterPro" id="IPR001194">
    <property type="entry name" value="cDENN_dom"/>
</dbReference>
<dbReference type="Gene3D" id="3.40.50.11500">
    <property type="match status" value="1"/>
</dbReference>
<comment type="similarity">
    <text evidence="2">Belongs to the RAB6IP1 family.</text>
</comment>
<dbReference type="EMBL" id="HBUF01039519">
    <property type="protein sequence ID" value="CAG6617661.1"/>
    <property type="molecule type" value="Transcribed_RNA"/>
</dbReference>
<feature type="compositionally biased region" description="Basic and acidic residues" evidence="6">
    <location>
        <begin position="971"/>
        <end position="1006"/>
    </location>
</feature>
<dbReference type="Gene3D" id="2.60.60.20">
    <property type="entry name" value="PLAT/LH2 domain"/>
    <property type="match status" value="1"/>
</dbReference>
<dbReference type="EMBL" id="HBUF01340885">
    <property type="protein sequence ID" value="CAG6703215.1"/>
    <property type="molecule type" value="Transcribed_RNA"/>
</dbReference>
<dbReference type="PANTHER" id="PTHR46070">
    <property type="entry name" value="PINSTRIPE, ISOFORM A"/>
    <property type="match status" value="1"/>
</dbReference>
<keyword evidence="4" id="KW-0472">Membrane</keyword>
<dbReference type="Pfam" id="PF01477">
    <property type="entry name" value="PLAT"/>
    <property type="match status" value="1"/>
</dbReference>
<evidence type="ECO:0000256" key="5">
    <source>
        <dbReference type="PROSITE-ProRule" id="PRU00152"/>
    </source>
</evidence>
<accession>A0A8D8PXI4</accession>
<dbReference type="PROSITE" id="PS50826">
    <property type="entry name" value="RUN"/>
    <property type="match status" value="2"/>
</dbReference>
<dbReference type="Pfam" id="PF02141">
    <property type="entry name" value="DENN"/>
    <property type="match status" value="1"/>
</dbReference>
<dbReference type="CDD" id="cd17678">
    <property type="entry name" value="RUN2_DENND5"/>
    <property type="match status" value="1"/>
</dbReference>
<dbReference type="InterPro" id="IPR005112">
    <property type="entry name" value="dDENN_dom"/>
</dbReference>
<dbReference type="SMART" id="SM00593">
    <property type="entry name" value="RUN"/>
    <property type="match status" value="2"/>
</dbReference>
<dbReference type="InterPro" id="IPR047278">
    <property type="entry name" value="DEN5A/B"/>
</dbReference>
<feature type="domain" description="UDENN" evidence="8">
    <location>
        <begin position="39"/>
        <end position="632"/>
    </location>
</feature>
<dbReference type="Pfam" id="PF03456">
    <property type="entry name" value="uDENN"/>
    <property type="match status" value="1"/>
</dbReference>
<dbReference type="GO" id="GO:0016020">
    <property type="term" value="C:membrane"/>
    <property type="evidence" value="ECO:0007669"/>
    <property type="project" value="UniProtKB-SubCell"/>
</dbReference>
<dbReference type="Pfam" id="PF02759">
    <property type="entry name" value="RUN"/>
    <property type="match status" value="2"/>
</dbReference>
<feature type="domain" description="RUN" evidence="9">
    <location>
        <begin position="1290"/>
        <end position="1469"/>
    </location>
</feature>
<evidence type="ECO:0000256" key="6">
    <source>
        <dbReference type="SAM" id="MobiDB-lite"/>
    </source>
</evidence>
<comment type="subcellular location">
    <subcellularLocation>
        <location evidence="1">Membrane</location>
    </subcellularLocation>
</comment>
<evidence type="ECO:0000259" key="9">
    <source>
        <dbReference type="PROSITE" id="PS50826"/>
    </source>
</evidence>
<dbReference type="PROSITE" id="PS50211">
    <property type="entry name" value="DENN"/>
    <property type="match status" value="1"/>
</dbReference>
<dbReference type="SMART" id="SM00800">
    <property type="entry name" value="uDENN"/>
    <property type="match status" value="1"/>
</dbReference>
<dbReference type="SMART" id="SM00801">
    <property type="entry name" value="dDENN"/>
    <property type="match status" value="1"/>
</dbReference>
<evidence type="ECO:0000259" key="7">
    <source>
        <dbReference type="PROSITE" id="PS50095"/>
    </source>
</evidence>
<comment type="caution">
    <text evidence="5">Lacks conserved residue(s) required for the propagation of feature annotation.</text>
</comment>
<organism evidence="10">
    <name type="scientific">Cacopsylla melanoneura</name>
    <dbReference type="NCBI Taxonomy" id="428564"/>
    <lineage>
        <taxon>Eukaryota</taxon>
        <taxon>Metazoa</taxon>
        <taxon>Ecdysozoa</taxon>
        <taxon>Arthropoda</taxon>
        <taxon>Hexapoda</taxon>
        <taxon>Insecta</taxon>
        <taxon>Pterygota</taxon>
        <taxon>Neoptera</taxon>
        <taxon>Paraneoptera</taxon>
        <taxon>Hemiptera</taxon>
        <taxon>Sternorrhyncha</taxon>
        <taxon>Psylloidea</taxon>
        <taxon>Psyllidae</taxon>
        <taxon>Psyllinae</taxon>
        <taxon>Cacopsylla</taxon>
    </lineage>
</organism>
<dbReference type="InterPro" id="IPR037213">
    <property type="entry name" value="Run_dom_sf"/>
</dbReference>
<dbReference type="EMBL" id="HBUF01039521">
    <property type="protein sequence ID" value="CAG6617665.1"/>
    <property type="molecule type" value="Transcribed_RNA"/>
</dbReference>